<dbReference type="PANTHER" id="PTHR42945">
    <property type="entry name" value="HISTIDINE BIOSYNTHESIS BIFUNCTIONAL PROTEIN"/>
    <property type="match status" value="1"/>
</dbReference>
<evidence type="ECO:0000256" key="10">
    <source>
        <dbReference type="ARBA" id="ARBA00022741"/>
    </source>
</evidence>
<keyword evidence="9 15" id="KW-0028">Amino-acid biosynthesis</keyword>
<dbReference type="NCBIfam" id="NF000768">
    <property type="entry name" value="PRK00051.1"/>
    <property type="match status" value="1"/>
</dbReference>
<reference evidence="18 19" key="1">
    <citation type="journal article" date="2021" name="Sci. Rep.">
        <title>The distribution of antibiotic resistance genes in chicken gut microbiota commensals.</title>
        <authorList>
            <person name="Juricova H."/>
            <person name="Matiasovicova J."/>
            <person name="Kubasova T."/>
            <person name="Cejkova D."/>
            <person name="Rychlik I."/>
        </authorList>
    </citation>
    <scope>NUCLEOTIDE SEQUENCE [LARGE SCALE GENOMIC DNA]</scope>
    <source>
        <strain evidence="18 19">An537</strain>
    </source>
</reference>
<feature type="region of interest" description="Phosphoribosyl-ATP pyrophosphohydrolase" evidence="15">
    <location>
        <begin position="124"/>
        <end position="227"/>
    </location>
</feature>
<protein>
    <recommendedName>
        <fullName evidence="15">Histidine biosynthesis bifunctional protein HisIE</fullName>
    </recommendedName>
    <domain>
        <recommendedName>
            <fullName evidence="15">Phosphoribosyl-AMP cyclohydrolase</fullName>
            <shortName evidence="15">PRA-CH</shortName>
            <ecNumber evidence="15">3.5.4.19</ecNumber>
        </recommendedName>
    </domain>
    <domain>
        <recommendedName>
            <fullName evidence="15">Phosphoribosyl-ATP pyrophosphatase</fullName>
            <shortName evidence="15">PRA-PH</shortName>
            <ecNumber evidence="15">3.6.1.31</ecNumber>
        </recommendedName>
    </domain>
</protein>
<evidence type="ECO:0000256" key="6">
    <source>
        <dbReference type="ARBA" id="ARBA00007731"/>
    </source>
</evidence>
<evidence type="ECO:0000256" key="8">
    <source>
        <dbReference type="ARBA" id="ARBA00022490"/>
    </source>
</evidence>
<keyword evidence="8 15" id="KW-0963">Cytoplasm</keyword>
<keyword evidence="19" id="KW-1185">Reference proteome</keyword>
<dbReference type="InterPro" id="IPR038019">
    <property type="entry name" value="PRib_AMP_CycHydrolase_sf"/>
</dbReference>
<gene>
    <name evidence="15" type="primary">hisI</name>
    <name evidence="15" type="synonym">hisIE</name>
    <name evidence="18" type="ORF">H6A01_08305</name>
</gene>
<keyword evidence="10 15" id="KW-0547">Nucleotide-binding</keyword>
<dbReference type="HAMAP" id="MF_01020">
    <property type="entry name" value="HisE"/>
    <property type="match status" value="1"/>
</dbReference>
<evidence type="ECO:0000256" key="13">
    <source>
        <dbReference type="ARBA" id="ARBA00023102"/>
    </source>
</evidence>
<feature type="region of interest" description="Phosphoribosyl-AMP cyclohydrolase" evidence="15">
    <location>
        <begin position="1"/>
        <end position="123"/>
    </location>
</feature>
<name>A0ABS2GHW7_9FIRM</name>
<evidence type="ECO:0000256" key="4">
    <source>
        <dbReference type="ARBA" id="ARBA00005169"/>
    </source>
</evidence>
<comment type="similarity">
    <text evidence="7 15">In the N-terminal section; belongs to the PRA-CH family.</text>
</comment>
<proteinExistence type="inferred from homology"/>
<dbReference type="InterPro" id="IPR002496">
    <property type="entry name" value="PRib_AMP_CycHydrolase_dom"/>
</dbReference>
<evidence type="ECO:0000259" key="17">
    <source>
        <dbReference type="Pfam" id="PF01502"/>
    </source>
</evidence>
<feature type="domain" description="Phosphoribosyl-AMP cyclohydrolase" evidence="17">
    <location>
        <begin position="35"/>
        <end position="108"/>
    </location>
</feature>
<evidence type="ECO:0000313" key="19">
    <source>
        <dbReference type="Proteomes" id="UP000707138"/>
    </source>
</evidence>
<dbReference type="Gene3D" id="3.10.20.810">
    <property type="entry name" value="Phosphoribosyl-AMP cyclohydrolase"/>
    <property type="match status" value="1"/>
</dbReference>
<dbReference type="Proteomes" id="UP000707138">
    <property type="component" value="Unassembled WGS sequence"/>
</dbReference>
<dbReference type="EMBL" id="JACJLA010000017">
    <property type="protein sequence ID" value="MBM6913320.1"/>
    <property type="molecule type" value="Genomic_DNA"/>
</dbReference>
<comment type="pathway">
    <text evidence="4 15">Amino-acid biosynthesis; L-histidine biosynthesis; L-histidine from 5-phospho-alpha-D-ribose 1-diphosphate: step 3/9.</text>
</comment>
<evidence type="ECO:0000256" key="5">
    <source>
        <dbReference type="ARBA" id="ARBA00005204"/>
    </source>
</evidence>
<dbReference type="Pfam" id="PF01502">
    <property type="entry name" value="PRA-CH"/>
    <property type="match status" value="1"/>
</dbReference>
<comment type="caution">
    <text evidence="18">The sequence shown here is derived from an EMBL/GenBank/DDBJ whole genome shotgun (WGS) entry which is preliminary data.</text>
</comment>
<evidence type="ECO:0000256" key="7">
    <source>
        <dbReference type="ARBA" id="ARBA00008299"/>
    </source>
</evidence>
<dbReference type="SUPFAM" id="SSF141734">
    <property type="entry name" value="HisI-like"/>
    <property type="match status" value="1"/>
</dbReference>
<evidence type="ECO:0000256" key="11">
    <source>
        <dbReference type="ARBA" id="ARBA00022801"/>
    </source>
</evidence>
<evidence type="ECO:0000256" key="15">
    <source>
        <dbReference type="HAMAP-Rule" id="MF_01019"/>
    </source>
</evidence>
<dbReference type="CDD" id="cd11534">
    <property type="entry name" value="NTP-PPase_HisIE_like"/>
    <property type="match status" value="1"/>
</dbReference>
<keyword evidence="13 15" id="KW-0368">Histidine biosynthesis</keyword>
<dbReference type="Gene3D" id="1.10.287.1080">
    <property type="entry name" value="MazG-like"/>
    <property type="match status" value="1"/>
</dbReference>
<dbReference type="GO" id="GO:0004636">
    <property type="term" value="F:phosphoribosyl-ATP diphosphatase activity"/>
    <property type="evidence" value="ECO:0007669"/>
    <property type="project" value="UniProtKB-EC"/>
</dbReference>
<dbReference type="NCBIfam" id="NF002747">
    <property type="entry name" value="PRK02759.1"/>
    <property type="match status" value="1"/>
</dbReference>
<dbReference type="GO" id="GO:0004635">
    <property type="term" value="F:phosphoribosyl-AMP cyclohydrolase activity"/>
    <property type="evidence" value="ECO:0007669"/>
    <property type="project" value="UniProtKB-EC"/>
</dbReference>
<dbReference type="InterPro" id="IPR023019">
    <property type="entry name" value="His_synth_HisIE"/>
</dbReference>
<keyword evidence="11 15" id="KW-0378">Hydrolase</keyword>
<dbReference type="InterPro" id="IPR026660">
    <property type="entry name" value="PRA-CH"/>
</dbReference>
<evidence type="ECO:0000256" key="3">
    <source>
        <dbReference type="ARBA" id="ARBA00004496"/>
    </source>
</evidence>
<dbReference type="EC" id="3.6.1.31" evidence="15"/>
<comment type="catalytic activity">
    <reaction evidence="2 15">
        <text>1-(5-phospho-beta-D-ribosyl)-ATP + H2O = 1-(5-phospho-beta-D-ribosyl)-5'-AMP + diphosphate + H(+)</text>
        <dbReference type="Rhea" id="RHEA:22828"/>
        <dbReference type="ChEBI" id="CHEBI:15377"/>
        <dbReference type="ChEBI" id="CHEBI:15378"/>
        <dbReference type="ChEBI" id="CHEBI:33019"/>
        <dbReference type="ChEBI" id="CHEBI:59457"/>
        <dbReference type="ChEBI" id="CHEBI:73183"/>
        <dbReference type="EC" id="3.6.1.31"/>
    </reaction>
</comment>
<dbReference type="Pfam" id="PF01503">
    <property type="entry name" value="PRA-PH"/>
    <property type="match status" value="1"/>
</dbReference>
<evidence type="ECO:0000256" key="14">
    <source>
        <dbReference type="ARBA" id="ARBA00023268"/>
    </source>
</evidence>
<comment type="subcellular location">
    <subcellularLocation>
        <location evidence="3 15">Cytoplasm</location>
    </subcellularLocation>
</comment>
<comment type="similarity">
    <text evidence="6 15">In the C-terminal section; belongs to the PRA-PH family.</text>
</comment>
<evidence type="ECO:0000256" key="9">
    <source>
        <dbReference type="ARBA" id="ARBA00022605"/>
    </source>
</evidence>
<keyword evidence="14 15" id="KW-0511">Multifunctional enzyme</keyword>
<dbReference type="EC" id="3.5.4.19" evidence="15"/>
<organism evidence="18 19">
    <name type="scientific">Veillonella magna</name>
    <dbReference type="NCBI Taxonomy" id="464322"/>
    <lineage>
        <taxon>Bacteria</taxon>
        <taxon>Bacillati</taxon>
        <taxon>Bacillota</taxon>
        <taxon>Negativicutes</taxon>
        <taxon>Veillonellales</taxon>
        <taxon>Veillonellaceae</taxon>
        <taxon>Veillonella</taxon>
    </lineage>
</organism>
<feature type="compositionally biased region" description="Basic and acidic residues" evidence="16">
    <location>
        <begin position="216"/>
        <end position="227"/>
    </location>
</feature>
<dbReference type="RefSeq" id="WP_205088263.1">
    <property type="nucleotide sequence ID" value="NZ_JACJLA010000017.1"/>
</dbReference>
<dbReference type="SUPFAM" id="SSF101386">
    <property type="entry name" value="all-alpha NTP pyrophosphatases"/>
    <property type="match status" value="1"/>
</dbReference>
<sequence>MTSEEITAIVRRLTYNEQGLIPTVVQEERTDKVLMVAYMNEESLRRTLTDGETWFYSRSRQELWHKGGTSGHTQQVVSIATDCDADTLLVRVKADGPACHTGAESCFYDTLLPADGEAEGPHVLADLARRIEATRHTHSETSYTEYLLRTGIDKIGKKIGEESAEVIIAAKNGNKQEIVAESADLLYHLAVLWEDRGVTLQDVMAELSRRSHKQGNKKEVGHLDKTF</sequence>
<comment type="catalytic activity">
    <reaction evidence="1 15">
        <text>1-(5-phospho-beta-D-ribosyl)-5'-AMP + H2O = 1-(5-phospho-beta-D-ribosyl)-5-[(5-phospho-beta-D-ribosylamino)methylideneamino]imidazole-4-carboxamide</text>
        <dbReference type="Rhea" id="RHEA:20049"/>
        <dbReference type="ChEBI" id="CHEBI:15377"/>
        <dbReference type="ChEBI" id="CHEBI:58435"/>
        <dbReference type="ChEBI" id="CHEBI:59457"/>
        <dbReference type="EC" id="3.5.4.19"/>
    </reaction>
</comment>
<dbReference type="HAMAP" id="MF_01019">
    <property type="entry name" value="HisIE"/>
    <property type="match status" value="1"/>
</dbReference>
<dbReference type="NCBIfam" id="TIGR03188">
    <property type="entry name" value="histidine_hisI"/>
    <property type="match status" value="1"/>
</dbReference>
<evidence type="ECO:0000256" key="2">
    <source>
        <dbReference type="ARBA" id="ARBA00001460"/>
    </source>
</evidence>
<evidence type="ECO:0000256" key="16">
    <source>
        <dbReference type="SAM" id="MobiDB-lite"/>
    </source>
</evidence>
<evidence type="ECO:0000256" key="1">
    <source>
        <dbReference type="ARBA" id="ARBA00000024"/>
    </source>
</evidence>
<dbReference type="InterPro" id="IPR008179">
    <property type="entry name" value="HisE"/>
</dbReference>
<comment type="pathway">
    <text evidence="5 15">Amino-acid biosynthesis; L-histidine biosynthesis; L-histidine from 5-phospho-alpha-D-ribose 1-diphosphate: step 2/9.</text>
</comment>
<feature type="region of interest" description="Disordered" evidence="16">
    <location>
        <begin position="208"/>
        <end position="227"/>
    </location>
</feature>
<evidence type="ECO:0000256" key="12">
    <source>
        <dbReference type="ARBA" id="ARBA00022840"/>
    </source>
</evidence>
<evidence type="ECO:0000313" key="18">
    <source>
        <dbReference type="EMBL" id="MBM6913320.1"/>
    </source>
</evidence>
<dbReference type="InterPro" id="IPR021130">
    <property type="entry name" value="PRib-ATP_PPHydrolase-like"/>
</dbReference>
<accession>A0ABS2GHW7</accession>
<dbReference type="HAMAP" id="MF_01021">
    <property type="entry name" value="HisI"/>
    <property type="match status" value="1"/>
</dbReference>
<keyword evidence="12 15" id="KW-0067">ATP-binding</keyword>
<dbReference type="PANTHER" id="PTHR42945:SF1">
    <property type="entry name" value="HISTIDINE BIOSYNTHESIS BIFUNCTIONAL PROTEIN HIS7"/>
    <property type="match status" value="1"/>
</dbReference>